<dbReference type="AlphaFoldDB" id="L9KKP3"/>
<reference evidence="3" key="1">
    <citation type="submission" date="2012-07" db="EMBL/GenBank/DDBJ databases">
        <title>Genome of the Chinese tree shrew, a rising model animal genetically related to primates.</title>
        <authorList>
            <person name="Zhang G."/>
            <person name="Fan Y."/>
            <person name="Yao Y."/>
            <person name="Huang Z."/>
        </authorList>
    </citation>
    <scope>NUCLEOTIDE SEQUENCE [LARGE SCALE GENOMIC DNA]</scope>
</reference>
<dbReference type="Proteomes" id="UP000011518">
    <property type="component" value="Unassembled WGS sequence"/>
</dbReference>
<accession>L9KKP3</accession>
<feature type="compositionally biased region" description="Acidic residues" evidence="1">
    <location>
        <begin position="55"/>
        <end position="81"/>
    </location>
</feature>
<keyword evidence="3" id="KW-1185">Reference proteome</keyword>
<feature type="region of interest" description="Disordered" evidence="1">
    <location>
        <begin position="37"/>
        <end position="81"/>
    </location>
</feature>
<name>L9KKP3_TUPCH</name>
<sequence length="162" mass="17833">MAPFDKPGKKPPLLMTWNPTVTWSPFSLRHKKDGSHIFSLTGQAPDTPSPHFLLEDDDNFEEGEEGEEEELGDEEGKDEYDAEINQKPRQTQALANKTLRAAAAAPEAKREVAVTAFHGDRRKGEYLNLEEQSCLRETEETVAGGARGPPQPPESLGLLGGH</sequence>
<dbReference type="InParanoid" id="L9KKP3"/>
<evidence type="ECO:0000256" key="1">
    <source>
        <dbReference type="SAM" id="MobiDB-lite"/>
    </source>
</evidence>
<organism evidence="2 3">
    <name type="scientific">Tupaia chinensis</name>
    <name type="common">Chinese tree shrew</name>
    <name type="synonym">Tupaia belangeri chinensis</name>
    <dbReference type="NCBI Taxonomy" id="246437"/>
    <lineage>
        <taxon>Eukaryota</taxon>
        <taxon>Metazoa</taxon>
        <taxon>Chordata</taxon>
        <taxon>Craniata</taxon>
        <taxon>Vertebrata</taxon>
        <taxon>Euteleostomi</taxon>
        <taxon>Mammalia</taxon>
        <taxon>Eutheria</taxon>
        <taxon>Euarchontoglires</taxon>
        <taxon>Scandentia</taxon>
        <taxon>Tupaiidae</taxon>
        <taxon>Tupaia</taxon>
    </lineage>
</organism>
<dbReference type="EMBL" id="KB320782">
    <property type="protein sequence ID" value="ELW63323.1"/>
    <property type="molecule type" value="Genomic_DNA"/>
</dbReference>
<gene>
    <name evidence="2" type="ORF">TREES_T100000711</name>
</gene>
<feature type="compositionally biased region" description="Basic and acidic residues" evidence="1">
    <location>
        <begin position="116"/>
        <end position="125"/>
    </location>
</feature>
<evidence type="ECO:0000313" key="3">
    <source>
        <dbReference type="Proteomes" id="UP000011518"/>
    </source>
</evidence>
<reference evidence="3" key="2">
    <citation type="journal article" date="2013" name="Nat. Commun.">
        <title>Genome of the Chinese tree shrew.</title>
        <authorList>
            <person name="Fan Y."/>
            <person name="Huang Z.Y."/>
            <person name="Cao C.C."/>
            <person name="Chen C.S."/>
            <person name="Chen Y.X."/>
            <person name="Fan D.D."/>
            <person name="He J."/>
            <person name="Hou H.L."/>
            <person name="Hu L."/>
            <person name="Hu X.T."/>
            <person name="Jiang X.T."/>
            <person name="Lai R."/>
            <person name="Lang Y.S."/>
            <person name="Liang B."/>
            <person name="Liao S.G."/>
            <person name="Mu D."/>
            <person name="Ma Y.Y."/>
            <person name="Niu Y.Y."/>
            <person name="Sun X.Q."/>
            <person name="Xia J.Q."/>
            <person name="Xiao J."/>
            <person name="Xiong Z.Q."/>
            <person name="Xu L."/>
            <person name="Yang L."/>
            <person name="Zhang Y."/>
            <person name="Zhao W."/>
            <person name="Zhao X.D."/>
            <person name="Zheng Y.T."/>
            <person name="Zhou J.M."/>
            <person name="Zhu Y.B."/>
            <person name="Zhang G.J."/>
            <person name="Wang J."/>
            <person name="Yao Y.G."/>
        </authorList>
    </citation>
    <scope>NUCLEOTIDE SEQUENCE [LARGE SCALE GENOMIC DNA]</scope>
</reference>
<evidence type="ECO:0000313" key="2">
    <source>
        <dbReference type="EMBL" id="ELW63323.1"/>
    </source>
</evidence>
<protein>
    <submittedName>
        <fullName evidence="2">Uncharacterized protein</fullName>
    </submittedName>
</protein>
<proteinExistence type="predicted"/>
<feature type="region of interest" description="Disordered" evidence="1">
    <location>
        <begin position="116"/>
        <end position="162"/>
    </location>
</feature>